<protein>
    <submittedName>
        <fullName evidence="1">Lipolytic enzyme, G-D-S-L family protein</fullName>
    </submittedName>
</protein>
<accession>T1B8F5</accession>
<feature type="non-terminal residue" evidence="1">
    <location>
        <position position="41"/>
    </location>
</feature>
<dbReference type="SUPFAM" id="SSF52266">
    <property type="entry name" value="SGNH hydrolase"/>
    <property type="match status" value="1"/>
</dbReference>
<evidence type="ECO:0000313" key="1">
    <source>
        <dbReference type="EMBL" id="EQD50490.1"/>
    </source>
</evidence>
<dbReference type="AlphaFoldDB" id="T1B8F5"/>
<name>T1B8F5_9ZZZZ</name>
<sequence>MLLRFRQDVIDLHPKVVVILGGTNDLAGNAGPVTLRQVEGN</sequence>
<reference evidence="1" key="1">
    <citation type="submission" date="2013-08" db="EMBL/GenBank/DDBJ databases">
        <authorList>
            <person name="Mendez C."/>
            <person name="Richter M."/>
            <person name="Ferrer M."/>
            <person name="Sanchez J."/>
        </authorList>
    </citation>
    <scope>NUCLEOTIDE SEQUENCE</scope>
</reference>
<dbReference type="InterPro" id="IPR036514">
    <property type="entry name" value="SGNH_hydro_sf"/>
</dbReference>
<reference evidence="1" key="2">
    <citation type="journal article" date="2014" name="ISME J.">
        <title>Microbial stratification in low pH oxic and suboxic macroscopic growths along an acid mine drainage.</title>
        <authorList>
            <person name="Mendez-Garcia C."/>
            <person name="Mesa V."/>
            <person name="Sprenger R.R."/>
            <person name="Richter M."/>
            <person name="Diez M.S."/>
            <person name="Solano J."/>
            <person name="Bargiela R."/>
            <person name="Golyshina O.V."/>
            <person name="Manteca A."/>
            <person name="Ramos J.L."/>
            <person name="Gallego J.R."/>
            <person name="Llorente I."/>
            <person name="Martins Dos Santos V.A."/>
            <person name="Jensen O.N."/>
            <person name="Pelaez A.I."/>
            <person name="Sanchez J."/>
            <person name="Ferrer M."/>
        </authorList>
    </citation>
    <scope>NUCLEOTIDE SEQUENCE</scope>
</reference>
<dbReference type="EMBL" id="AUZX01009824">
    <property type="protein sequence ID" value="EQD50490.1"/>
    <property type="molecule type" value="Genomic_DNA"/>
</dbReference>
<comment type="caution">
    <text evidence="1">The sequence shown here is derived from an EMBL/GenBank/DDBJ whole genome shotgun (WGS) entry which is preliminary data.</text>
</comment>
<dbReference type="Gene3D" id="3.40.50.1110">
    <property type="entry name" value="SGNH hydrolase"/>
    <property type="match status" value="1"/>
</dbReference>
<organism evidence="1">
    <name type="scientific">mine drainage metagenome</name>
    <dbReference type="NCBI Taxonomy" id="410659"/>
    <lineage>
        <taxon>unclassified sequences</taxon>
        <taxon>metagenomes</taxon>
        <taxon>ecological metagenomes</taxon>
    </lineage>
</organism>
<gene>
    <name evidence="1" type="ORF">B1A_13431</name>
</gene>
<proteinExistence type="predicted"/>